<reference evidence="2" key="1">
    <citation type="submission" date="2008-04" db="EMBL/GenBank/DDBJ databases">
        <title>Complete sequence of plasmid 2 of Nostoc punctiforme ATCC 29133.</title>
        <authorList>
            <consortium name="US DOE Joint Genome Institute"/>
            <person name="Copeland A."/>
            <person name="Lucas S."/>
            <person name="Lapidus A."/>
            <person name="Glavina del Rio T."/>
            <person name="Dalin E."/>
            <person name="Tice H."/>
            <person name="Pitluck S."/>
            <person name="Chain P."/>
            <person name="Malfatti S."/>
            <person name="Shin M."/>
            <person name="Vergez L."/>
            <person name="Schmutz J."/>
            <person name="Larimer F."/>
            <person name="Land M."/>
            <person name="Hauser L."/>
            <person name="Kyrpides N."/>
            <person name="Kim E."/>
            <person name="Meeks J.C."/>
            <person name="Elhai J."/>
            <person name="Campbell E.L."/>
            <person name="Thiel T."/>
            <person name="Longmire J."/>
            <person name="Potts M."/>
            <person name="Atlas R."/>
        </authorList>
    </citation>
    <scope>NUCLEOTIDE SEQUENCE [LARGE SCALE GENOMIC DNA]</scope>
    <source>
        <strain evidence="2">ATCC 29133 / PCC 73102</strain>
        <plasmid evidence="2">Plasmid pNPUN02</plasmid>
    </source>
</reference>
<dbReference type="HOGENOM" id="CLU_3064069_0_0_3"/>
<protein>
    <submittedName>
        <fullName evidence="1">Uncharacterized protein</fullName>
    </submittedName>
</protein>
<gene>
    <name evidence="1" type="ordered locus">Npun_BR133</name>
</gene>
<dbReference type="RefSeq" id="WP_012413275.1">
    <property type="nucleotide sequence ID" value="NC_010632.1"/>
</dbReference>
<keyword evidence="1" id="KW-0614">Plasmid</keyword>
<keyword evidence="2" id="KW-1185">Reference proteome</keyword>
<sequence length="53" mass="5858">MTVDAEFEAHKIADEQTKVQAELDQHIANLAQALAPEPLTTPDCLIGMFKLIH</sequence>
<dbReference type="Proteomes" id="UP000001191">
    <property type="component" value="Plasmid pNPUN02"/>
</dbReference>
<evidence type="ECO:0000313" key="2">
    <source>
        <dbReference type="Proteomes" id="UP000001191"/>
    </source>
</evidence>
<dbReference type="KEGG" id="npu:Npun_BR133"/>
<name>B2JBG3_NOSP7</name>
<dbReference type="EMBL" id="CP001039">
    <property type="protein sequence ID" value="ACC85267.1"/>
    <property type="molecule type" value="Genomic_DNA"/>
</dbReference>
<evidence type="ECO:0000313" key="1">
    <source>
        <dbReference type="EMBL" id="ACC85267.1"/>
    </source>
</evidence>
<dbReference type="EnsemblBacteria" id="ACC85267">
    <property type="protein sequence ID" value="ACC85267"/>
    <property type="gene ID" value="Npun_BR133"/>
</dbReference>
<proteinExistence type="predicted"/>
<organism evidence="1 2">
    <name type="scientific">Nostoc punctiforme (strain ATCC 29133 / PCC 73102)</name>
    <dbReference type="NCBI Taxonomy" id="63737"/>
    <lineage>
        <taxon>Bacteria</taxon>
        <taxon>Bacillati</taxon>
        <taxon>Cyanobacteriota</taxon>
        <taxon>Cyanophyceae</taxon>
        <taxon>Nostocales</taxon>
        <taxon>Nostocaceae</taxon>
        <taxon>Nostoc</taxon>
    </lineage>
</organism>
<dbReference type="AlphaFoldDB" id="B2JBG3"/>
<geneLocation type="plasmid" evidence="1 2">
    <name>pNPUN02</name>
</geneLocation>
<accession>B2JBG3</accession>